<gene>
    <name evidence="14" type="ORF">LKD81_05860</name>
</gene>
<dbReference type="GO" id="GO:0005886">
    <property type="term" value="C:plasma membrane"/>
    <property type="evidence" value="ECO:0007669"/>
    <property type="project" value="UniProtKB-SubCell"/>
</dbReference>
<dbReference type="EC" id="2.7.1.180" evidence="1 10"/>
<keyword evidence="12" id="KW-0732">Signal</keyword>
<keyword evidence="12" id="KW-0472">Membrane</keyword>
<comment type="similarity">
    <text evidence="10 12">Belongs to the ApbE family.</text>
</comment>
<accession>A0AAE3E8N2</accession>
<feature type="binding site" evidence="11">
    <location>
        <position position="316"/>
    </location>
    <ligand>
        <name>Mg(2+)</name>
        <dbReference type="ChEBI" id="CHEBI:18420"/>
    </ligand>
</feature>
<dbReference type="PANTHER" id="PTHR30040">
    <property type="entry name" value="THIAMINE BIOSYNTHESIS LIPOPROTEIN APBE"/>
    <property type="match status" value="1"/>
</dbReference>
<comment type="subcellular location">
    <subcellularLocation>
        <location evidence="12">Cell inner membrane</location>
        <topology evidence="12">Lipid-anchor</topology>
        <orientation evidence="12">Periplasmic side</orientation>
    </subcellularLocation>
</comment>
<reference evidence="14" key="1">
    <citation type="submission" date="2021-10" db="EMBL/GenBank/DDBJ databases">
        <title>Anaerobic single-cell dispensing facilitates the cultivation of human gut bacteria.</title>
        <authorList>
            <person name="Afrizal A."/>
        </authorList>
    </citation>
    <scope>NUCLEOTIDE SEQUENCE</scope>
    <source>
        <strain evidence="14">CLA-AA-H215</strain>
    </source>
</reference>
<dbReference type="PROSITE" id="PS51257">
    <property type="entry name" value="PROKAR_LIPOPROTEIN"/>
    <property type="match status" value="1"/>
</dbReference>
<comment type="function">
    <text evidence="12">Flavin transferase that catalyzes the transfer of the FMN moiety of FAD and its covalent binding to the hydroxyl group of a threonine residue in a target flavoprotein.</text>
</comment>
<feature type="binding site" evidence="11">
    <location>
        <position position="320"/>
    </location>
    <ligand>
        <name>Mg(2+)</name>
        <dbReference type="ChEBI" id="CHEBI:18420"/>
    </ligand>
</feature>
<evidence type="ECO:0000313" key="15">
    <source>
        <dbReference type="Proteomes" id="UP001198182"/>
    </source>
</evidence>
<name>A0AAE3E8N2_9FIRM</name>
<sequence>MKRKCMILALCLILAACSSQPGSNSSAGVTTVSGGGAGEAAESAGETETSKTVDPSQIPSANADIFAMDTYMTVTCYGKRAEEAVAAAQAEIERLDDLLSIGKADSEISRINRDGSGVMSEDTNTMVTEALRLYDTTGGAFDITVYPLMDLWGFTTGKFAVPDAQELSALLAQCGSDKLTVNGDTIMLAEGQGIDLGGIAKGYTSGHLMEIFEEYDLVGAVVSLGGNVQCYRTKTDGSLWRCGIQDPQDPENGSAYLGVVSVADRAVITSGAYERYFVDEATGKTYHHILDPKTGYPAESGLLSVTVVSTDGMLADGLSTSCYVMGLEQSAEYWRNYGADFDLILMDENGEVYVTEPLSGQFTSDYKVHVISQEGIS</sequence>
<evidence type="ECO:0000256" key="5">
    <source>
        <dbReference type="ARBA" id="ARBA00022723"/>
    </source>
</evidence>
<evidence type="ECO:0000256" key="1">
    <source>
        <dbReference type="ARBA" id="ARBA00011955"/>
    </source>
</evidence>
<dbReference type="PANTHER" id="PTHR30040:SF2">
    <property type="entry name" value="FAD:PROTEIN FMN TRANSFERASE"/>
    <property type="match status" value="1"/>
</dbReference>
<evidence type="ECO:0000256" key="8">
    <source>
        <dbReference type="ARBA" id="ARBA00031306"/>
    </source>
</evidence>
<dbReference type="Proteomes" id="UP001198182">
    <property type="component" value="Unassembled WGS sequence"/>
</dbReference>
<feature type="chain" id="PRO_5041776564" description="FAD:protein FMN transferase" evidence="12">
    <location>
        <begin position="22"/>
        <end position="377"/>
    </location>
</feature>
<organism evidence="14 15">
    <name type="scientific">Hominifimenecus microfluidus</name>
    <dbReference type="NCBI Taxonomy" id="2885348"/>
    <lineage>
        <taxon>Bacteria</taxon>
        <taxon>Bacillati</taxon>
        <taxon>Bacillota</taxon>
        <taxon>Clostridia</taxon>
        <taxon>Lachnospirales</taxon>
        <taxon>Lachnospiraceae</taxon>
        <taxon>Hominifimenecus</taxon>
    </lineage>
</organism>
<evidence type="ECO:0000256" key="11">
    <source>
        <dbReference type="PIRSR" id="PIRSR006268-2"/>
    </source>
</evidence>
<dbReference type="InterPro" id="IPR024932">
    <property type="entry name" value="ApbE"/>
</dbReference>
<proteinExistence type="inferred from homology"/>
<keyword evidence="12" id="KW-0449">Lipoprotein</keyword>
<comment type="catalytic activity">
    <reaction evidence="9 10 12">
        <text>L-threonyl-[protein] + FAD = FMN-L-threonyl-[protein] + AMP + H(+)</text>
        <dbReference type="Rhea" id="RHEA:36847"/>
        <dbReference type="Rhea" id="RHEA-COMP:11060"/>
        <dbReference type="Rhea" id="RHEA-COMP:11061"/>
        <dbReference type="ChEBI" id="CHEBI:15378"/>
        <dbReference type="ChEBI" id="CHEBI:30013"/>
        <dbReference type="ChEBI" id="CHEBI:57692"/>
        <dbReference type="ChEBI" id="CHEBI:74257"/>
        <dbReference type="ChEBI" id="CHEBI:456215"/>
        <dbReference type="EC" id="2.7.1.180"/>
    </reaction>
</comment>
<keyword evidence="12" id="KW-1003">Cell membrane</keyword>
<dbReference type="RefSeq" id="WP_308453193.1">
    <property type="nucleotide sequence ID" value="NZ_JAJEQR010000012.1"/>
</dbReference>
<dbReference type="SUPFAM" id="SSF143631">
    <property type="entry name" value="ApbE-like"/>
    <property type="match status" value="1"/>
</dbReference>
<feature type="signal peptide" evidence="12">
    <location>
        <begin position="1"/>
        <end position="21"/>
    </location>
</feature>
<dbReference type="AlphaFoldDB" id="A0AAE3E8N2"/>
<dbReference type="GO" id="GO:0016740">
    <property type="term" value="F:transferase activity"/>
    <property type="evidence" value="ECO:0007669"/>
    <property type="project" value="UniProtKB-UniRule"/>
</dbReference>
<evidence type="ECO:0000256" key="2">
    <source>
        <dbReference type="ARBA" id="ARBA00016337"/>
    </source>
</evidence>
<evidence type="ECO:0000256" key="12">
    <source>
        <dbReference type="RuleBase" id="RU363002"/>
    </source>
</evidence>
<dbReference type="Gene3D" id="3.10.520.10">
    <property type="entry name" value="ApbE-like domains"/>
    <property type="match status" value="1"/>
</dbReference>
<dbReference type="GO" id="GO:0046872">
    <property type="term" value="F:metal ion binding"/>
    <property type="evidence" value="ECO:0007669"/>
    <property type="project" value="UniProtKB-UniRule"/>
</dbReference>
<keyword evidence="5 10" id="KW-0479">Metal-binding</keyword>
<comment type="cofactor">
    <cofactor evidence="11">
        <name>Mg(2+)</name>
        <dbReference type="ChEBI" id="CHEBI:18420"/>
    </cofactor>
    <cofactor evidence="11">
        <name>Mn(2+)</name>
        <dbReference type="ChEBI" id="CHEBI:29035"/>
    </cofactor>
    <text evidence="11">Magnesium. Can also use manganese.</text>
</comment>
<evidence type="ECO:0000256" key="13">
    <source>
        <dbReference type="SAM" id="MobiDB-lite"/>
    </source>
</evidence>
<feature type="region of interest" description="Disordered" evidence="13">
    <location>
        <begin position="19"/>
        <end position="57"/>
    </location>
</feature>
<keyword evidence="3 10" id="KW-0285">Flavoprotein</keyword>
<evidence type="ECO:0000256" key="3">
    <source>
        <dbReference type="ARBA" id="ARBA00022630"/>
    </source>
</evidence>
<keyword evidence="6 10" id="KW-0274">FAD</keyword>
<dbReference type="InterPro" id="IPR003374">
    <property type="entry name" value="ApbE-like_sf"/>
</dbReference>
<evidence type="ECO:0000256" key="9">
    <source>
        <dbReference type="ARBA" id="ARBA00048540"/>
    </source>
</evidence>
<protein>
    <recommendedName>
        <fullName evidence="2 10">FAD:protein FMN transferase</fullName>
        <ecNumber evidence="1 10">2.7.1.180</ecNumber>
    </recommendedName>
    <alternativeName>
        <fullName evidence="8 10">Flavin transferase</fullName>
    </alternativeName>
</protein>
<dbReference type="PIRSF" id="PIRSF006268">
    <property type="entry name" value="ApbE"/>
    <property type="match status" value="1"/>
</dbReference>
<keyword evidence="4 10" id="KW-0808">Transferase</keyword>
<evidence type="ECO:0000256" key="10">
    <source>
        <dbReference type="PIRNR" id="PIRNR006268"/>
    </source>
</evidence>
<keyword evidence="7 10" id="KW-0460">Magnesium</keyword>
<evidence type="ECO:0000256" key="4">
    <source>
        <dbReference type="ARBA" id="ARBA00022679"/>
    </source>
</evidence>
<dbReference type="EMBL" id="JAJEQR010000012">
    <property type="protein sequence ID" value="MCC2230526.1"/>
    <property type="molecule type" value="Genomic_DNA"/>
</dbReference>
<evidence type="ECO:0000256" key="6">
    <source>
        <dbReference type="ARBA" id="ARBA00022827"/>
    </source>
</evidence>
<feature type="binding site" evidence="11">
    <location>
        <position position="198"/>
    </location>
    <ligand>
        <name>Mg(2+)</name>
        <dbReference type="ChEBI" id="CHEBI:18420"/>
    </ligand>
</feature>
<comment type="caution">
    <text evidence="14">The sequence shown here is derived from an EMBL/GenBank/DDBJ whole genome shotgun (WGS) entry which is preliminary data.</text>
</comment>
<dbReference type="Pfam" id="PF02424">
    <property type="entry name" value="ApbE"/>
    <property type="match status" value="1"/>
</dbReference>
<evidence type="ECO:0000313" key="14">
    <source>
        <dbReference type="EMBL" id="MCC2230526.1"/>
    </source>
</evidence>
<keyword evidence="15" id="KW-1185">Reference proteome</keyword>
<evidence type="ECO:0000256" key="7">
    <source>
        <dbReference type="ARBA" id="ARBA00022842"/>
    </source>
</evidence>
<keyword evidence="12" id="KW-0997">Cell inner membrane</keyword>